<evidence type="ECO:0000256" key="5">
    <source>
        <dbReference type="ARBA" id="ARBA00022723"/>
    </source>
</evidence>
<dbReference type="STRING" id="863239.GCA_000213935_00432"/>
<keyword evidence="9" id="KW-0004">4Fe-4S</keyword>
<dbReference type="Proteomes" id="UP000261739">
    <property type="component" value="Unassembled WGS sequence"/>
</dbReference>
<dbReference type="InterPro" id="IPR034505">
    <property type="entry name" value="Coproporphyrinogen-III_oxidase"/>
</dbReference>
<dbReference type="PANTHER" id="PTHR13932:SF5">
    <property type="entry name" value="RADICAL S-ADENOSYL METHIONINE DOMAIN-CONTAINING PROTEIN 1, MITOCHONDRIAL"/>
    <property type="match status" value="1"/>
</dbReference>
<comment type="caution">
    <text evidence="11">The sequence shown here is derived from an EMBL/GenBank/DDBJ whole genome shotgun (WGS) entry which is preliminary data.</text>
</comment>
<sequence>MTDSGLYIHVPFCTTRCGYCDFNTYTPGQSGSSSVGTYLDALEAELERAAADWDRPGPPDTVFLGGGTPSLLGADGLTRVLNAVRRTLGLAPGAEVTTESNPESTSPAYFEALLEAGYTRVSLGMQSAAAHVLRVLDRTHTPGRATDAAREALAAGFGHVNLDLIYGTPTETDDDLRRTLDAALATGVDHISAYSLIVEDGTAMGRRVRRGELPMPDEDVLADRYQIIDSALVDAGMGWYEVSNWSRPGGECRHNLVYCREGEWWGAGPGAHGLVTLTPDAAATRGVPDDHVTPPDGAPTGVTRLVNAKLPRRYAGALSEGRTPVVEVEHLGAADRHTEKIMLGLRLREGVPARWLDHAGAAVARHTGLGLLERVSGAGAGAGAGAGDGEEDRIRVTDAGRLLADGVITDILLAEETDAQ</sequence>
<dbReference type="InterPro" id="IPR006638">
    <property type="entry name" value="Elp3/MiaA/NifB-like_rSAM"/>
</dbReference>
<dbReference type="InterPro" id="IPR007197">
    <property type="entry name" value="rSAM"/>
</dbReference>
<dbReference type="GO" id="GO:0006779">
    <property type="term" value="P:porphyrin-containing compound biosynthetic process"/>
    <property type="evidence" value="ECO:0007669"/>
    <property type="project" value="InterPro"/>
</dbReference>
<dbReference type="CDD" id="cd01335">
    <property type="entry name" value="Radical_SAM"/>
    <property type="match status" value="1"/>
</dbReference>
<dbReference type="SFLD" id="SFLDF00562">
    <property type="entry name" value="HemN-like__clustered_with_heat"/>
    <property type="match status" value="1"/>
</dbReference>
<organism evidence="11 12">
    <name type="scientific">Corynebacterium nuruki</name>
    <dbReference type="NCBI Taxonomy" id="1032851"/>
    <lineage>
        <taxon>Bacteria</taxon>
        <taxon>Bacillati</taxon>
        <taxon>Actinomycetota</taxon>
        <taxon>Actinomycetes</taxon>
        <taxon>Mycobacteriales</taxon>
        <taxon>Corynebacteriaceae</taxon>
        <taxon>Corynebacterium</taxon>
    </lineage>
</organism>
<dbReference type="Gene3D" id="3.20.20.70">
    <property type="entry name" value="Aldolase class I"/>
    <property type="match status" value="1"/>
</dbReference>
<dbReference type="SFLD" id="SFLDG01065">
    <property type="entry name" value="anaerobic_coproporphyrinogen-I"/>
    <property type="match status" value="1"/>
</dbReference>
<dbReference type="GO" id="GO:0051539">
    <property type="term" value="F:4 iron, 4 sulfur cluster binding"/>
    <property type="evidence" value="ECO:0007669"/>
    <property type="project" value="UniProtKB-UniRule"/>
</dbReference>
<dbReference type="InterPro" id="IPR058240">
    <property type="entry name" value="rSAM_sf"/>
</dbReference>
<proteinExistence type="inferred from homology"/>
<evidence type="ECO:0000313" key="12">
    <source>
        <dbReference type="Proteomes" id="UP000261739"/>
    </source>
</evidence>
<accession>A0A3D4T1I7</accession>
<dbReference type="PANTHER" id="PTHR13932">
    <property type="entry name" value="COPROPORPHYRINIGEN III OXIDASE"/>
    <property type="match status" value="1"/>
</dbReference>
<keyword evidence="7 9" id="KW-0411">Iron-sulfur</keyword>
<keyword evidence="8 9" id="KW-0143">Chaperone</keyword>
<evidence type="ECO:0000313" key="11">
    <source>
        <dbReference type="EMBL" id="HCT15175.1"/>
    </source>
</evidence>
<gene>
    <name evidence="11" type="ORF">DIW82_10445</name>
</gene>
<feature type="domain" description="Radical SAM core" evidence="10">
    <location>
        <begin position="1"/>
        <end position="241"/>
    </location>
</feature>
<evidence type="ECO:0000256" key="2">
    <source>
        <dbReference type="ARBA" id="ARBA00017228"/>
    </source>
</evidence>
<dbReference type="SUPFAM" id="SSF102114">
    <property type="entry name" value="Radical SAM enzymes"/>
    <property type="match status" value="1"/>
</dbReference>
<keyword evidence="4 9" id="KW-0949">S-adenosyl-L-methionine</keyword>
<keyword evidence="5 9" id="KW-0479">Metal-binding</keyword>
<dbReference type="GO" id="GO:0005737">
    <property type="term" value="C:cytoplasm"/>
    <property type="evidence" value="ECO:0007669"/>
    <property type="project" value="UniProtKB-SubCell"/>
</dbReference>
<name>A0A3D4T1I7_9CORY</name>
<comment type="function">
    <text evidence="9">Probably acts as a heme chaperone, transferring heme to an unknown acceptor. Binds one molecule of heme per monomer, possibly covalently. Binds 1 [4Fe-4S] cluster. The cluster is coordinated with 3 cysteines and an exchangeable S-adenosyl-L-methionine.</text>
</comment>
<evidence type="ECO:0000259" key="10">
    <source>
        <dbReference type="PROSITE" id="PS51918"/>
    </source>
</evidence>
<evidence type="ECO:0000256" key="8">
    <source>
        <dbReference type="ARBA" id="ARBA00023186"/>
    </source>
</evidence>
<dbReference type="PROSITE" id="PS51918">
    <property type="entry name" value="RADICAL_SAM"/>
    <property type="match status" value="1"/>
</dbReference>
<evidence type="ECO:0000256" key="1">
    <source>
        <dbReference type="ARBA" id="ARBA00006100"/>
    </source>
</evidence>
<evidence type="ECO:0000256" key="9">
    <source>
        <dbReference type="RuleBase" id="RU364116"/>
    </source>
</evidence>
<dbReference type="AlphaFoldDB" id="A0A3D4T1I7"/>
<dbReference type="SFLD" id="SFLDS00029">
    <property type="entry name" value="Radical_SAM"/>
    <property type="match status" value="1"/>
</dbReference>
<evidence type="ECO:0000256" key="4">
    <source>
        <dbReference type="ARBA" id="ARBA00022691"/>
    </source>
</evidence>
<dbReference type="EMBL" id="DQID01000268">
    <property type="protein sequence ID" value="HCT15175.1"/>
    <property type="molecule type" value="Genomic_DNA"/>
</dbReference>
<dbReference type="GO" id="GO:0046872">
    <property type="term" value="F:metal ion binding"/>
    <property type="evidence" value="ECO:0007669"/>
    <property type="project" value="UniProtKB-UniRule"/>
</dbReference>
<dbReference type="NCBIfam" id="TIGR00539">
    <property type="entry name" value="hemN_rel"/>
    <property type="match status" value="1"/>
</dbReference>
<comment type="similarity">
    <text evidence="1">Belongs to the anaerobic coproporphyrinogen-III oxidase family. HemW subfamily.</text>
</comment>
<dbReference type="SFLD" id="SFLDG01082">
    <property type="entry name" value="B12-binding_domain_containing"/>
    <property type="match status" value="1"/>
</dbReference>
<evidence type="ECO:0000256" key="3">
    <source>
        <dbReference type="ARBA" id="ARBA00022617"/>
    </source>
</evidence>
<keyword evidence="9" id="KW-0963">Cytoplasm</keyword>
<evidence type="ECO:0000256" key="6">
    <source>
        <dbReference type="ARBA" id="ARBA00023004"/>
    </source>
</evidence>
<dbReference type="GO" id="GO:0004109">
    <property type="term" value="F:coproporphyrinogen oxidase activity"/>
    <property type="evidence" value="ECO:0007669"/>
    <property type="project" value="InterPro"/>
</dbReference>
<dbReference type="InterPro" id="IPR013785">
    <property type="entry name" value="Aldolase_TIM"/>
</dbReference>
<dbReference type="Pfam" id="PF04055">
    <property type="entry name" value="Radical_SAM"/>
    <property type="match status" value="1"/>
</dbReference>
<comment type="subcellular location">
    <subcellularLocation>
        <location evidence="9">Cytoplasm</location>
    </subcellularLocation>
</comment>
<dbReference type="SMART" id="SM00729">
    <property type="entry name" value="Elp3"/>
    <property type="match status" value="1"/>
</dbReference>
<dbReference type="InterPro" id="IPR004559">
    <property type="entry name" value="HemW-like"/>
</dbReference>
<reference evidence="11 12" key="1">
    <citation type="journal article" date="2018" name="Nat. Biotechnol.">
        <title>A standardized bacterial taxonomy based on genome phylogeny substantially revises the tree of life.</title>
        <authorList>
            <person name="Parks D.H."/>
            <person name="Chuvochina M."/>
            <person name="Waite D.W."/>
            <person name="Rinke C."/>
            <person name="Skarshewski A."/>
            <person name="Chaumeil P.A."/>
            <person name="Hugenholtz P."/>
        </authorList>
    </citation>
    <scope>NUCLEOTIDE SEQUENCE [LARGE SCALE GENOMIC DNA]</scope>
    <source>
        <strain evidence="11">UBA11247</strain>
    </source>
</reference>
<protein>
    <recommendedName>
        <fullName evidence="2 9">Heme chaperone HemW</fullName>
    </recommendedName>
</protein>
<evidence type="ECO:0000256" key="7">
    <source>
        <dbReference type="ARBA" id="ARBA00023014"/>
    </source>
</evidence>
<keyword evidence="3 9" id="KW-0349">Heme</keyword>
<keyword evidence="6 9" id="KW-0408">Iron</keyword>